<dbReference type="HAMAP" id="MF_03006">
    <property type="entry name" value="eIF3g"/>
    <property type="match status" value="1"/>
</dbReference>
<reference evidence="9 10" key="1">
    <citation type="submission" date="2017-01" db="EMBL/GenBank/DDBJ databases">
        <authorList>
            <person name="Mah S.A."/>
            <person name="Swanson W.J."/>
            <person name="Moy G.W."/>
            <person name="Vacquier V.D."/>
        </authorList>
    </citation>
    <scope>NUCLEOTIDE SEQUENCE [LARGE SCALE GENOMIC DNA]</scope>
    <source>
        <strain evidence="9 10">GSMNP</strain>
    </source>
</reference>
<evidence type="ECO:0000256" key="5">
    <source>
        <dbReference type="HAMAP-Rule" id="MF_03006"/>
    </source>
</evidence>
<dbReference type="InterPro" id="IPR000504">
    <property type="entry name" value="RRM_dom"/>
</dbReference>
<gene>
    <name evidence="5" type="primary">TIF35</name>
    <name evidence="9" type="ORF">AYI70_g6935</name>
</gene>
<keyword evidence="2 5" id="KW-0396">Initiation factor</keyword>
<dbReference type="GO" id="GO:0003723">
    <property type="term" value="F:RNA binding"/>
    <property type="evidence" value="ECO:0007669"/>
    <property type="project" value="UniProtKB-UniRule"/>
</dbReference>
<comment type="caution">
    <text evidence="9">The sequence shown here is derived from an EMBL/GenBank/DDBJ whole genome shotgun (WGS) entry which is preliminary data.</text>
</comment>
<feature type="compositionally biased region" description="Low complexity" evidence="7">
    <location>
        <begin position="153"/>
        <end position="178"/>
    </location>
</feature>
<dbReference type="GO" id="GO:0001732">
    <property type="term" value="P:formation of cytoplasmic translation initiation complex"/>
    <property type="evidence" value="ECO:0007669"/>
    <property type="project" value="UniProtKB-UniRule"/>
</dbReference>
<dbReference type="InterPro" id="IPR024675">
    <property type="entry name" value="eIF3g_N"/>
</dbReference>
<dbReference type="CDD" id="cd12408">
    <property type="entry name" value="RRM_eIF3G_like"/>
    <property type="match status" value="1"/>
</dbReference>
<keyword evidence="10" id="KW-1185">Reference proteome</keyword>
<dbReference type="PIRSF" id="PIRSF037949">
    <property type="entry name" value="Transl_init_eIF-3_RNA-bind"/>
    <property type="match status" value="1"/>
</dbReference>
<dbReference type="GO" id="GO:0033290">
    <property type="term" value="C:eukaryotic 48S preinitiation complex"/>
    <property type="evidence" value="ECO:0007669"/>
    <property type="project" value="UniProtKB-UniRule"/>
</dbReference>
<comment type="similarity">
    <text evidence="5">Belongs to the eIF-3 subunit G family.</text>
</comment>
<organism evidence="9 10">
    <name type="scientific">Smittium culicis</name>
    <dbReference type="NCBI Taxonomy" id="133412"/>
    <lineage>
        <taxon>Eukaryota</taxon>
        <taxon>Fungi</taxon>
        <taxon>Fungi incertae sedis</taxon>
        <taxon>Zoopagomycota</taxon>
        <taxon>Kickxellomycotina</taxon>
        <taxon>Harpellomycetes</taxon>
        <taxon>Harpellales</taxon>
        <taxon>Legeriomycetaceae</taxon>
        <taxon>Smittium</taxon>
    </lineage>
</organism>
<comment type="subcellular location">
    <subcellularLocation>
        <location evidence="5">Cytoplasm</location>
    </subcellularLocation>
</comment>
<evidence type="ECO:0000256" key="7">
    <source>
        <dbReference type="SAM" id="MobiDB-lite"/>
    </source>
</evidence>
<dbReference type="GO" id="GO:0005852">
    <property type="term" value="C:eukaryotic translation initiation factor 3 complex"/>
    <property type="evidence" value="ECO:0007669"/>
    <property type="project" value="UniProtKB-UniRule"/>
</dbReference>
<keyword evidence="3 6" id="KW-0694">RNA-binding</keyword>
<feature type="compositionally biased region" description="Basic and acidic residues" evidence="7">
    <location>
        <begin position="196"/>
        <end position="205"/>
    </location>
</feature>
<name>A0A1R1XMS8_9FUNG</name>
<dbReference type="SMART" id="SM00360">
    <property type="entry name" value="RRM"/>
    <property type="match status" value="1"/>
</dbReference>
<dbReference type="InterPro" id="IPR035979">
    <property type="entry name" value="RBD_domain_sf"/>
</dbReference>
<dbReference type="PROSITE" id="PS50102">
    <property type="entry name" value="RRM"/>
    <property type="match status" value="1"/>
</dbReference>
<dbReference type="Pfam" id="PF00076">
    <property type="entry name" value="RRM_1"/>
    <property type="match status" value="1"/>
</dbReference>
<feature type="domain" description="RRM" evidence="8">
    <location>
        <begin position="205"/>
        <end position="283"/>
    </location>
</feature>
<dbReference type="AlphaFoldDB" id="A0A1R1XMS8"/>
<evidence type="ECO:0000259" key="8">
    <source>
        <dbReference type="PROSITE" id="PS50102"/>
    </source>
</evidence>
<dbReference type="GO" id="GO:0003743">
    <property type="term" value="F:translation initiation factor activity"/>
    <property type="evidence" value="ECO:0007669"/>
    <property type="project" value="UniProtKB-UniRule"/>
</dbReference>
<evidence type="ECO:0000313" key="9">
    <source>
        <dbReference type="EMBL" id="OMJ15925.1"/>
    </source>
</evidence>
<dbReference type="InterPro" id="IPR017334">
    <property type="entry name" value="eIF3_g"/>
</dbReference>
<dbReference type="Pfam" id="PF12353">
    <property type="entry name" value="eIF3g"/>
    <property type="match status" value="1"/>
</dbReference>
<dbReference type="SUPFAM" id="SSF54928">
    <property type="entry name" value="RNA-binding domain, RBD"/>
    <property type="match status" value="1"/>
</dbReference>
<dbReference type="GO" id="GO:0016282">
    <property type="term" value="C:eukaryotic 43S preinitiation complex"/>
    <property type="evidence" value="ECO:0007669"/>
    <property type="project" value="UniProtKB-UniRule"/>
</dbReference>
<feature type="region of interest" description="Disordered" evidence="7">
    <location>
        <begin position="100"/>
        <end position="121"/>
    </location>
</feature>
<protein>
    <recommendedName>
        <fullName evidence="5">Eukaryotic translation initiation factor 3 subunit G</fullName>
        <shortName evidence="5">eIF3g</shortName>
    </recommendedName>
    <alternativeName>
        <fullName evidence="5">Eukaryotic translation initiation factor 3 RNA-binding subunit</fullName>
        <shortName evidence="5">eIF-3 RNA-binding subunit</shortName>
    </alternativeName>
    <alternativeName>
        <fullName evidence="5">Translation initiation factor eIF3 p33 subunit homolog</fullName>
        <shortName evidence="5">eIF3 p33 homolog</shortName>
    </alternativeName>
</protein>
<accession>A0A1R1XMS8</accession>
<dbReference type="STRING" id="133412.A0A1R1XMS8"/>
<comment type="subunit">
    <text evidence="5">Component of the eukaryotic translation initiation factor 3 (eIF-3) complex.</text>
</comment>
<evidence type="ECO:0000256" key="3">
    <source>
        <dbReference type="ARBA" id="ARBA00022884"/>
    </source>
</evidence>
<dbReference type="EMBL" id="LSSN01002509">
    <property type="protein sequence ID" value="OMJ15925.1"/>
    <property type="molecule type" value="Genomic_DNA"/>
</dbReference>
<evidence type="ECO:0000256" key="1">
    <source>
        <dbReference type="ARBA" id="ARBA00022490"/>
    </source>
</evidence>
<dbReference type="InterPro" id="IPR012677">
    <property type="entry name" value="Nucleotide-bd_a/b_plait_sf"/>
</dbReference>
<dbReference type="InterPro" id="IPR034240">
    <property type="entry name" value="eIF3G_RRM"/>
</dbReference>
<dbReference type="PANTHER" id="PTHR10352">
    <property type="entry name" value="EUKARYOTIC TRANSLATION INITIATION FACTOR 3 SUBUNIT G"/>
    <property type="match status" value="1"/>
</dbReference>
<evidence type="ECO:0000256" key="6">
    <source>
        <dbReference type="PROSITE-ProRule" id="PRU00176"/>
    </source>
</evidence>
<proteinExistence type="inferred from homology"/>
<evidence type="ECO:0000256" key="4">
    <source>
        <dbReference type="ARBA" id="ARBA00022917"/>
    </source>
</evidence>
<evidence type="ECO:0000313" key="10">
    <source>
        <dbReference type="Proteomes" id="UP000187283"/>
    </source>
</evidence>
<keyword evidence="4 5" id="KW-0648">Protein biosynthesis</keyword>
<comment type="function">
    <text evidence="5">RNA-binding component of the eukaryotic translation initiation factor 3 (eIF-3) complex, which is involved in protein synthesis of a specialized repertoire of mRNAs and, together with other initiation factors, stimulates binding of mRNA and methionyl-tRNAi to the 40S ribosome. The eIF-3 complex specifically targets and initiates translation of a subset of mRNAs involved in cell proliferation. This subunit can bind 18S rRNA.</text>
</comment>
<dbReference type="OrthoDB" id="639027at2759"/>
<feature type="region of interest" description="Disordered" evidence="7">
    <location>
        <begin position="153"/>
        <end position="211"/>
    </location>
</feature>
<dbReference type="Gene3D" id="3.30.70.330">
    <property type="match status" value="1"/>
</dbReference>
<sequence>MNGASWADDSTDQILNVPQVVSDENGIKTVVEYRKNDEGKKVKITKRIKTIVVKETVIKPVAERKKWEKFGHEKGKPPGPNISTTNVGEQVFLKLSQWGTGSKNEEEESAKNQAADPAKSKQITCRLCKGRHFTTKCPYKSTLESLEEITSAQPSLSSNASPNLASSTPANSSSKPSTYLPPHLRNGNKLPSSSDSSRDKRDDLPTIRITNLSEDTKESDIQALCKPFGSISRVFLAKDWQTGQCKGYSFVSYYEKTSAQKALDKLNGYGFDNLILKAEWSNSSN</sequence>
<evidence type="ECO:0000256" key="2">
    <source>
        <dbReference type="ARBA" id="ARBA00022540"/>
    </source>
</evidence>
<keyword evidence="1 5" id="KW-0963">Cytoplasm</keyword>
<dbReference type="Proteomes" id="UP000187283">
    <property type="component" value="Unassembled WGS sequence"/>
</dbReference>
<dbReference type="CDD" id="cd12933">
    <property type="entry name" value="eIF3G"/>
    <property type="match status" value="1"/>
</dbReference>